<reference evidence="1 2" key="1">
    <citation type="submission" date="2019-10" db="EMBL/GenBank/DDBJ databases">
        <authorList>
            <person name="Karimi E."/>
        </authorList>
    </citation>
    <scope>NUCLEOTIDE SEQUENCE [LARGE SCALE GENOMIC DNA]</scope>
    <source>
        <strain evidence="1">Aeromonas sp. 8C</strain>
    </source>
</reference>
<dbReference type="InterPro" id="IPR029044">
    <property type="entry name" value="Nucleotide-diphossugar_trans"/>
</dbReference>
<dbReference type="EMBL" id="CABWLC010000012">
    <property type="protein sequence ID" value="VXA85442.1"/>
    <property type="molecule type" value="Genomic_DNA"/>
</dbReference>
<dbReference type="Proteomes" id="UP000439123">
    <property type="component" value="Unassembled WGS sequence"/>
</dbReference>
<sequence length="387" mass="44299">MAEGKQKLFNKELKTSFEVDGDSVYVCQANVYNTELYSSLQLIADSNSGKKIFKRNIVENGLLKTVFFTERNDSVVNLSVVLKSRNAGVHLAEVIRDLDVVRVGMQRSDKLKTVGNSICVSIATYPARKKSLMDTIESLIRQVDYLLLYLNEYTCIPDEISNHAFREKIVCIIDEDGARRAEGKFHWMHRIDGFYLPCDDDIIYPADYIVKTIQAIELSGRKAVVGYHGVVFNDSVASFKGDRKFFYKFTEELRGNKKCHLLGTGVLGFHTELFKEIDTHLLHKYPFAVDPAFAVICKSNNIDMLCIGHDENWLRSSPYMNYGLHEEKQAFPEKKKAVDQLLQKNNPWGGGFCSVLIAIIKRHPKLRKLINNPIEFIRDSIFLRLFH</sequence>
<gene>
    <name evidence="1" type="ORF">AERO8C_20488</name>
</gene>
<organism evidence="1 2">
    <name type="scientific">Aeromonas veronii</name>
    <dbReference type="NCBI Taxonomy" id="654"/>
    <lineage>
        <taxon>Bacteria</taxon>
        <taxon>Pseudomonadati</taxon>
        <taxon>Pseudomonadota</taxon>
        <taxon>Gammaproteobacteria</taxon>
        <taxon>Aeromonadales</taxon>
        <taxon>Aeromonadaceae</taxon>
        <taxon>Aeromonas</taxon>
    </lineage>
</organism>
<dbReference type="RefSeq" id="WP_159157249.1">
    <property type="nucleotide sequence ID" value="NZ_JAIEYL010000002.1"/>
</dbReference>
<dbReference type="SUPFAM" id="SSF53448">
    <property type="entry name" value="Nucleotide-diphospho-sugar transferases"/>
    <property type="match status" value="1"/>
</dbReference>
<evidence type="ECO:0000313" key="1">
    <source>
        <dbReference type="EMBL" id="VXA85442.1"/>
    </source>
</evidence>
<dbReference type="AlphaFoldDB" id="A0A653L212"/>
<protein>
    <submittedName>
        <fullName evidence="1">Uncharacterized protein</fullName>
    </submittedName>
</protein>
<accession>A0A653L212</accession>
<evidence type="ECO:0000313" key="2">
    <source>
        <dbReference type="Proteomes" id="UP000439123"/>
    </source>
</evidence>
<proteinExistence type="predicted"/>
<name>A0A653L212_AERVE</name>